<dbReference type="GO" id="GO:0003677">
    <property type="term" value="F:DNA binding"/>
    <property type="evidence" value="ECO:0007669"/>
    <property type="project" value="InterPro"/>
</dbReference>
<dbReference type="Pfam" id="PF00172">
    <property type="entry name" value="Zn_clus"/>
    <property type="match status" value="1"/>
</dbReference>
<evidence type="ECO:0000256" key="5">
    <source>
        <dbReference type="ARBA" id="ARBA00023242"/>
    </source>
</evidence>
<dbReference type="GO" id="GO:0008270">
    <property type="term" value="F:zinc ion binding"/>
    <property type="evidence" value="ECO:0007669"/>
    <property type="project" value="InterPro"/>
</dbReference>
<dbReference type="EMBL" id="MU001740">
    <property type="protein sequence ID" value="KAF2800999.1"/>
    <property type="molecule type" value="Genomic_DNA"/>
</dbReference>
<reference evidence="7" key="1">
    <citation type="journal article" date="2020" name="Stud. Mycol.">
        <title>101 Dothideomycetes genomes: a test case for predicting lifestyles and emergence of pathogens.</title>
        <authorList>
            <person name="Haridas S."/>
            <person name="Albert R."/>
            <person name="Binder M."/>
            <person name="Bloem J."/>
            <person name="Labutti K."/>
            <person name="Salamov A."/>
            <person name="Andreopoulos B."/>
            <person name="Baker S."/>
            <person name="Barry K."/>
            <person name="Bills G."/>
            <person name="Bluhm B."/>
            <person name="Cannon C."/>
            <person name="Castanera R."/>
            <person name="Culley D."/>
            <person name="Daum C."/>
            <person name="Ezra D."/>
            <person name="Gonzalez J."/>
            <person name="Henrissat B."/>
            <person name="Kuo A."/>
            <person name="Liang C."/>
            <person name="Lipzen A."/>
            <person name="Lutzoni F."/>
            <person name="Magnuson J."/>
            <person name="Mondo S."/>
            <person name="Nolan M."/>
            <person name="Ohm R."/>
            <person name="Pangilinan J."/>
            <person name="Park H.-J."/>
            <person name="Ramirez L."/>
            <person name="Alfaro M."/>
            <person name="Sun H."/>
            <person name="Tritt A."/>
            <person name="Yoshinaga Y."/>
            <person name="Zwiers L.-H."/>
            <person name="Turgeon B."/>
            <person name="Goodwin S."/>
            <person name="Spatafora J."/>
            <person name="Crous P."/>
            <person name="Grigoriev I."/>
        </authorList>
    </citation>
    <scope>NUCLEOTIDE SEQUENCE</scope>
    <source>
        <strain evidence="7">CBS 109.77</strain>
    </source>
</reference>
<evidence type="ECO:0000259" key="6">
    <source>
        <dbReference type="PROSITE" id="PS50048"/>
    </source>
</evidence>
<evidence type="ECO:0000256" key="2">
    <source>
        <dbReference type="ARBA" id="ARBA00022723"/>
    </source>
</evidence>
<dbReference type="Gene3D" id="4.10.240.10">
    <property type="entry name" value="Zn(2)-C6 fungal-type DNA-binding domain"/>
    <property type="match status" value="1"/>
</dbReference>
<keyword evidence="8" id="KW-1185">Reference proteome</keyword>
<evidence type="ECO:0000256" key="3">
    <source>
        <dbReference type="ARBA" id="ARBA00023015"/>
    </source>
</evidence>
<sequence length="469" mass="52662">MVASTAAGKAWNACEFCRKRKRSCDRLLPRCSTCSAKGVDCDYSPVKRNQTFPASYFLDHRAFEENGIQLPSIEFTLAATVADSIGDLEPIVVSYWNEIHWWMPVISQTRLSFDLLASVSVPSPELRLLVLAMKVLLWHPPINEPSDPKTRAYVAVKESINEAISAGILTLRLLQAQLLISIYELGHAIYPAAYFSISACGRYGIALSVDLSLRPGFSDPRIGDLEMEERRRTWWAILILERCMQLGNPSRPLSTQNPTIDSLLPSEEEEFDQGITKAENFTLASAPSIEMGILARMSQAAFLLGRVYLHNQNSEISDADHEEEHWQLDRTIRALLRLSYVEGQIRRIAVCSQTDLCFRALIALHDPGGSRSDELHMTFTMELLKPLADSMSWDTAVCLGNALVSVEDASPLLLSWAYQAAKIHIRLVGKYGEQTLWSLAQMQTKLAIMARRWKAGEQYLNLLEMQARA</sequence>
<protein>
    <recommendedName>
        <fullName evidence="6">Zn(2)-C6 fungal-type domain-containing protein</fullName>
    </recommendedName>
</protein>
<proteinExistence type="predicted"/>
<dbReference type="SMART" id="SM00066">
    <property type="entry name" value="GAL4"/>
    <property type="match status" value="1"/>
</dbReference>
<name>A0A6A6XX89_9PLEO</name>
<keyword evidence="5" id="KW-0539">Nucleus</keyword>
<dbReference type="PANTHER" id="PTHR47338:SF20">
    <property type="entry name" value="ZN(II)2CYS6 TRANSCRIPTION FACTOR (EUROFUNG)"/>
    <property type="match status" value="1"/>
</dbReference>
<comment type="subcellular location">
    <subcellularLocation>
        <location evidence="1">Nucleus</location>
    </subcellularLocation>
</comment>
<keyword evidence="3" id="KW-0805">Transcription regulation</keyword>
<dbReference type="GO" id="GO:0005634">
    <property type="term" value="C:nucleus"/>
    <property type="evidence" value="ECO:0007669"/>
    <property type="project" value="UniProtKB-SubCell"/>
</dbReference>
<feature type="domain" description="Zn(2)-C6 fungal-type" evidence="6">
    <location>
        <begin position="13"/>
        <end position="43"/>
    </location>
</feature>
<dbReference type="PROSITE" id="PS50048">
    <property type="entry name" value="ZN2_CY6_FUNGAL_2"/>
    <property type="match status" value="1"/>
</dbReference>
<dbReference type="PROSITE" id="PS00463">
    <property type="entry name" value="ZN2_CY6_FUNGAL_1"/>
    <property type="match status" value="1"/>
</dbReference>
<dbReference type="CDD" id="cd12148">
    <property type="entry name" value="fungal_TF_MHR"/>
    <property type="match status" value="1"/>
</dbReference>
<accession>A0A6A6XX89</accession>
<evidence type="ECO:0000313" key="8">
    <source>
        <dbReference type="Proteomes" id="UP000799757"/>
    </source>
</evidence>
<dbReference type="GO" id="GO:0006351">
    <property type="term" value="P:DNA-templated transcription"/>
    <property type="evidence" value="ECO:0007669"/>
    <property type="project" value="InterPro"/>
</dbReference>
<dbReference type="InterPro" id="IPR050815">
    <property type="entry name" value="TF_fung"/>
</dbReference>
<dbReference type="InterPro" id="IPR036864">
    <property type="entry name" value="Zn2-C6_fun-type_DNA-bd_sf"/>
</dbReference>
<dbReference type="AlphaFoldDB" id="A0A6A6XX89"/>
<dbReference type="PANTHER" id="PTHR47338">
    <property type="entry name" value="ZN(II)2CYS6 TRANSCRIPTION FACTOR (EUROFUNG)-RELATED"/>
    <property type="match status" value="1"/>
</dbReference>
<gene>
    <name evidence="7" type="ORF">K505DRAFT_412619</name>
</gene>
<dbReference type="OrthoDB" id="3862662at2759"/>
<evidence type="ECO:0000256" key="4">
    <source>
        <dbReference type="ARBA" id="ARBA00023163"/>
    </source>
</evidence>
<evidence type="ECO:0000313" key="7">
    <source>
        <dbReference type="EMBL" id="KAF2800999.1"/>
    </source>
</evidence>
<dbReference type="CDD" id="cd00067">
    <property type="entry name" value="GAL4"/>
    <property type="match status" value="1"/>
</dbReference>
<dbReference type="Pfam" id="PF04082">
    <property type="entry name" value="Fungal_trans"/>
    <property type="match status" value="1"/>
</dbReference>
<dbReference type="InterPro" id="IPR001138">
    <property type="entry name" value="Zn2Cys6_DnaBD"/>
</dbReference>
<dbReference type="GO" id="GO:0000981">
    <property type="term" value="F:DNA-binding transcription factor activity, RNA polymerase II-specific"/>
    <property type="evidence" value="ECO:0007669"/>
    <property type="project" value="InterPro"/>
</dbReference>
<dbReference type="SUPFAM" id="SSF57701">
    <property type="entry name" value="Zn2/Cys6 DNA-binding domain"/>
    <property type="match status" value="1"/>
</dbReference>
<organism evidence="7 8">
    <name type="scientific">Melanomma pulvis-pyrius CBS 109.77</name>
    <dbReference type="NCBI Taxonomy" id="1314802"/>
    <lineage>
        <taxon>Eukaryota</taxon>
        <taxon>Fungi</taxon>
        <taxon>Dikarya</taxon>
        <taxon>Ascomycota</taxon>
        <taxon>Pezizomycotina</taxon>
        <taxon>Dothideomycetes</taxon>
        <taxon>Pleosporomycetidae</taxon>
        <taxon>Pleosporales</taxon>
        <taxon>Melanommataceae</taxon>
        <taxon>Melanomma</taxon>
    </lineage>
</organism>
<dbReference type="InterPro" id="IPR007219">
    <property type="entry name" value="XnlR_reg_dom"/>
</dbReference>
<evidence type="ECO:0000256" key="1">
    <source>
        <dbReference type="ARBA" id="ARBA00004123"/>
    </source>
</evidence>
<keyword evidence="2" id="KW-0479">Metal-binding</keyword>
<dbReference type="Proteomes" id="UP000799757">
    <property type="component" value="Unassembled WGS sequence"/>
</dbReference>
<keyword evidence="4" id="KW-0804">Transcription</keyword>